<protein>
    <recommendedName>
        <fullName evidence="1">O-acyltransferase WSD1-like N-terminal domain-containing protein</fullName>
    </recommendedName>
</protein>
<accession>A0A646KN20</accession>
<dbReference type="GO" id="GO:0004144">
    <property type="term" value="F:diacylglycerol O-acyltransferase activity"/>
    <property type="evidence" value="ECO:0007669"/>
    <property type="project" value="InterPro"/>
</dbReference>
<evidence type="ECO:0000313" key="3">
    <source>
        <dbReference type="Proteomes" id="UP000419138"/>
    </source>
</evidence>
<gene>
    <name evidence="2" type="ORF">FF041_26670</name>
</gene>
<feature type="domain" description="O-acyltransferase WSD1-like N-terminal" evidence="1">
    <location>
        <begin position="11"/>
        <end position="167"/>
    </location>
</feature>
<evidence type="ECO:0000259" key="1">
    <source>
        <dbReference type="Pfam" id="PF03007"/>
    </source>
</evidence>
<dbReference type="OrthoDB" id="4671961at2"/>
<dbReference type="SUPFAM" id="SSF52777">
    <property type="entry name" value="CoA-dependent acyltransferases"/>
    <property type="match status" value="1"/>
</dbReference>
<dbReference type="UniPathway" id="UPA00282"/>
<dbReference type="InterPro" id="IPR023213">
    <property type="entry name" value="CAT-like_dom_sf"/>
</dbReference>
<name>A0A646KN20_STRJU</name>
<organism evidence="2 3">
    <name type="scientific">Streptomyces jumonjinensis</name>
    <dbReference type="NCBI Taxonomy" id="1945"/>
    <lineage>
        <taxon>Bacteria</taxon>
        <taxon>Bacillati</taxon>
        <taxon>Actinomycetota</taxon>
        <taxon>Actinomycetes</taxon>
        <taxon>Kitasatosporales</taxon>
        <taxon>Streptomycetaceae</taxon>
        <taxon>Streptomyces</taxon>
    </lineage>
</organism>
<keyword evidence="3" id="KW-1185">Reference proteome</keyword>
<dbReference type="InterPro" id="IPR004255">
    <property type="entry name" value="O-acyltransferase_WSD1_N"/>
</dbReference>
<dbReference type="Gene3D" id="3.30.559.10">
    <property type="entry name" value="Chloramphenicol acetyltransferase-like domain"/>
    <property type="match status" value="1"/>
</dbReference>
<dbReference type="EMBL" id="VCLA01000172">
    <property type="protein sequence ID" value="MQT03625.1"/>
    <property type="molecule type" value="Genomic_DNA"/>
</dbReference>
<evidence type="ECO:0000313" key="2">
    <source>
        <dbReference type="EMBL" id="MQT03625.1"/>
    </source>
</evidence>
<sequence length="416" mass="44841">MTTPPAPNFADLIFHRLSEEAAHADVGCTIGVALHLEGPVPKPSKLRADVAARIGALPCLTHTLSGRPPKWAPAYPDLERHIGEHRLSESPGALEEAIQELLREPLPADAPPWRLMVLHGHAPGASVLLYLTHHAVQDGGSVVAVLETLFGPPLLPSQHSTTARMPRIRVRQAYRSIAPIIRSARPHGFWDSESHPLSTGRRLMWAEVPVASLRAAARLGKCSANDAYLTALAHAIAGWAAEHWPGAADAPLPVIVPVNLRTPEEAVLPGNRCFAVRVDLPGGPSPLAERLDGVVQATTLLKSVSHRAVLHKITDLVPTWLMRRIGLRGLRPGCLSIGCSFLFLRHRLEYGGARAVRVAPVMFCPEGTPLTVSLAWYGQLATVCFRIDAALPGGDTIPARWRRAVEELSTPVGEAV</sequence>
<reference evidence="2 3" key="1">
    <citation type="submission" date="2019-05" db="EMBL/GenBank/DDBJ databases">
        <title>Comparative genomics and metabolomics analyses of clavulanic acid producing Streptomyces species provides insight into specialized metabolism and evolution of beta-lactam biosynthetic gene clusters.</title>
        <authorList>
            <person name="Moore M.A."/>
            <person name="Cruz-Morales P."/>
            <person name="Barona Gomez F."/>
            <person name="Kapil T."/>
        </authorList>
    </citation>
    <scope>NUCLEOTIDE SEQUENCE [LARGE SCALE GENOMIC DNA]</scope>
    <source>
        <strain evidence="2 3">NRRL 5741</strain>
    </source>
</reference>
<dbReference type="Proteomes" id="UP000419138">
    <property type="component" value="Unassembled WGS sequence"/>
</dbReference>
<dbReference type="RefSeq" id="WP_153525162.1">
    <property type="nucleotide sequence ID" value="NZ_JBEPDZ010000023.1"/>
</dbReference>
<dbReference type="GO" id="GO:0019432">
    <property type="term" value="P:triglyceride biosynthetic process"/>
    <property type="evidence" value="ECO:0007669"/>
    <property type="project" value="UniProtKB-UniPathway"/>
</dbReference>
<proteinExistence type="predicted"/>
<dbReference type="Pfam" id="PF03007">
    <property type="entry name" value="WS_DGAT_cat"/>
    <property type="match status" value="1"/>
</dbReference>
<comment type="caution">
    <text evidence="2">The sequence shown here is derived from an EMBL/GenBank/DDBJ whole genome shotgun (WGS) entry which is preliminary data.</text>
</comment>
<dbReference type="AlphaFoldDB" id="A0A646KN20"/>